<organism evidence="2 3">
    <name type="scientific">Oryzias melastigma</name>
    <name type="common">Marine medaka</name>
    <dbReference type="NCBI Taxonomy" id="30732"/>
    <lineage>
        <taxon>Eukaryota</taxon>
        <taxon>Metazoa</taxon>
        <taxon>Chordata</taxon>
        <taxon>Craniata</taxon>
        <taxon>Vertebrata</taxon>
        <taxon>Euteleostomi</taxon>
        <taxon>Actinopterygii</taxon>
        <taxon>Neopterygii</taxon>
        <taxon>Teleostei</taxon>
        <taxon>Neoteleostei</taxon>
        <taxon>Acanthomorphata</taxon>
        <taxon>Ovalentaria</taxon>
        <taxon>Atherinomorphae</taxon>
        <taxon>Beloniformes</taxon>
        <taxon>Adrianichthyidae</taxon>
        <taxon>Oryziinae</taxon>
        <taxon>Oryzias</taxon>
    </lineage>
</organism>
<dbReference type="AlphaFoldDB" id="A0A834FRS4"/>
<proteinExistence type="predicted"/>
<protein>
    <submittedName>
        <fullName evidence="2">Uncharacterized protein</fullName>
    </submittedName>
</protein>
<evidence type="ECO:0000313" key="3">
    <source>
        <dbReference type="Proteomes" id="UP000646548"/>
    </source>
</evidence>
<accession>A0A834FRS4</accession>
<name>A0A834FRS4_ORYME</name>
<dbReference type="Proteomes" id="UP000646548">
    <property type="component" value="Unassembled WGS sequence"/>
</dbReference>
<gene>
    <name evidence="2" type="ORF">FQA47_025255</name>
</gene>
<evidence type="ECO:0000256" key="1">
    <source>
        <dbReference type="SAM" id="MobiDB-lite"/>
    </source>
</evidence>
<sequence>MEGKPAWGEAPGWTFGTSPAEPFIDGGGAGRWEELRPLQEEDCMVSFAALCRGLLILQPAREAVKENLAFWTRTSRPGTRRVAGTISWSLQVYHSICRRVQDVNELSPASNGENKIERIVIHLNLELLGGSVFSGGGTHEFRGTPEDLLQPWSRTN</sequence>
<comment type="caution">
    <text evidence="2">The sequence shown here is derived from an EMBL/GenBank/DDBJ whole genome shotgun (WGS) entry which is preliminary data.</text>
</comment>
<reference evidence="2" key="1">
    <citation type="journal article" name="BMC Genomics">
        <title>Long-read sequencing and de novo genome assembly of marine medaka (Oryzias melastigma).</title>
        <authorList>
            <person name="Liang P."/>
            <person name="Saqib H.S.A."/>
            <person name="Ni X."/>
            <person name="Shen Y."/>
        </authorList>
    </citation>
    <scope>NUCLEOTIDE SEQUENCE</scope>
    <source>
        <strain evidence="2">Bigg-433</strain>
    </source>
</reference>
<feature type="region of interest" description="Disordered" evidence="1">
    <location>
        <begin position="1"/>
        <end position="20"/>
    </location>
</feature>
<evidence type="ECO:0000313" key="2">
    <source>
        <dbReference type="EMBL" id="KAF6739184.1"/>
    </source>
</evidence>
<dbReference type="EMBL" id="WKFB01000014">
    <property type="protein sequence ID" value="KAF6739184.1"/>
    <property type="molecule type" value="Genomic_DNA"/>
</dbReference>